<evidence type="ECO:0000256" key="4">
    <source>
        <dbReference type="ARBA" id="ARBA00022837"/>
    </source>
</evidence>
<feature type="domain" description="Sulfatase N-terminal" evidence="6">
    <location>
        <begin position="26"/>
        <end position="332"/>
    </location>
</feature>
<dbReference type="PROSITE" id="PS00523">
    <property type="entry name" value="SULFATASE_1"/>
    <property type="match status" value="1"/>
</dbReference>
<dbReference type="RefSeq" id="WP_008675565.1">
    <property type="nucleotide sequence ID" value="NZ_ANOH01000097.1"/>
</dbReference>
<gene>
    <name evidence="7" type="ORF">RSSM_01284</name>
</gene>
<dbReference type="InterPro" id="IPR000917">
    <property type="entry name" value="Sulfatase_N"/>
</dbReference>
<feature type="signal peptide" evidence="5">
    <location>
        <begin position="1"/>
        <end position="24"/>
    </location>
</feature>
<dbReference type="PATRIC" id="fig|1263870.3.peg.1384"/>
<dbReference type="GO" id="GO:0004065">
    <property type="term" value="F:arylsulfatase activity"/>
    <property type="evidence" value="ECO:0007669"/>
    <property type="project" value="TreeGrafter"/>
</dbReference>
<keyword evidence="8" id="KW-1185">Reference proteome</keyword>
<accession>M5U741</accession>
<dbReference type="CDD" id="cd16146">
    <property type="entry name" value="ARS_like"/>
    <property type="match status" value="1"/>
</dbReference>
<dbReference type="InterPro" id="IPR017850">
    <property type="entry name" value="Alkaline_phosphatase_core_sf"/>
</dbReference>
<reference evidence="7 8" key="1">
    <citation type="journal article" date="2013" name="Mar. Genomics">
        <title>Expression of sulfatases in Rhodopirellula baltica and the diversity of sulfatases in the genus Rhodopirellula.</title>
        <authorList>
            <person name="Wegner C.E."/>
            <person name="Richter-Heitmann T."/>
            <person name="Klindworth A."/>
            <person name="Klockow C."/>
            <person name="Richter M."/>
            <person name="Achstetter T."/>
            <person name="Glockner F.O."/>
            <person name="Harder J."/>
        </authorList>
    </citation>
    <scope>NUCLEOTIDE SEQUENCE [LARGE SCALE GENOMIC DNA]</scope>
    <source>
        <strain evidence="7 8">SM41</strain>
    </source>
</reference>
<protein>
    <submittedName>
        <fullName evidence="7">Arylsulfatase B</fullName>
    </submittedName>
</protein>
<dbReference type="OrthoDB" id="9783154at2"/>
<keyword evidence="2" id="KW-0479">Metal-binding</keyword>
<comment type="similarity">
    <text evidence="1">Belongs to the sulfatase family.</text>
</comment>
<keyword evidence="5" id="KW-0732">Signal</keyword>
<dbReference type="EMBL" id="ANOH01000097">
    <property type="protein sequence ID" value="EMI57297.1"/>
    <property type="molecule type" value="Genomic_DNA"/>
</dbReference>
<evidence type="ECO:0000256" key="1">
    <source>
        <dbReference type="ARBA" id="ARBA00008779"/>
    </source>
</evidence>
<dbReference type="SUPFAM" id="SSF53649">
    <property type="entry name" value="Alkaline phosphatase-like"/>
    <property type="match status" value="1"/>
</dbReference>
<dbReference type="Proteomes" id="UP000011885">
    <property type="component" value="Unassembled WGS sequence"/>
</dbReference>
<dbReference type="Gene3D" id="3.30.1120.10">
    <property type="match status" value="1"/>
</dbReference>
<keyword evidence="3" id="KW-0378">Hydrolase</keyword>
<dbReference type="FunFam" id="3.40.720.10:FF:000070">
    <property type="entry name" value="Arylsulfatase A"/>
    <property type="match status" value="1"/>
</dbReference>
<feature type="chain" id="PRO_5004072917" evidence="5">
    <location>
        <begin position="25"/>
        <end position="598"/>
    </location>
</feature>
<dbReference type="GO" id="GO:0046872">
    <property type="term" value="F:metal ion binding"/>
    <property type="evidence" value="ECO:0007669"/>
    <property type="project" value="UniProtKB-KW"/>
</dbReference>
<comment type="caution">
    <text evidence="7">The sequence shown here is derived from an EMBL/GenBank/DDBJ whole genome shotgun (WGS) entry which is preliminary data.</text>
</comment>
<organism evidence="7 8">
    <name type="scientific">Rhodopirellula sallentina SM41</name>
    <dbReference type="NCBI Taxonomy" id="1263870"/>
    <lineage>
        <taxon>Bacteria</taxon>
        <taxon>Pseudomonadati</taxon>
        <taxon>Planctomycetota</taxon>
        <taxon>Planctomycetia</taxon>
        <taxon>Pirellulales</taxon>
        <taxon>Pirellulaceae</taxon>
        <taxon>Rhodopirellula</taxon>
    </lineage>
</organism>
<dbReference type="PANTHER" id="PTHR42693">
    <property type="entry name" value="ARYLSULFATASE FAMILY MEMBER"/>
    <property type="match status" value="1"/>
</dbReference>
<keyword evidence="4" id="KW-0106">Calcium</keyword>
<proteinExistence type="inferred from homology"/>
<evidence type="ECO:0000313" key="7">
    <source>
        <dbReference type="EMBL" id="EMI57297.1"/>
    </source>
</evidence>
<evidence type="ECO:0000256" key="5">
    <source>
        <dbReference type="SAM" id="SignalP"/>
    </source>
</evidence>
<dbReference type="InterPro" id="IPR050738">
    <property type="entry name" value="Sulfatase"/>
</dbReference>
<dbReference type="Pfam" id="PF00884">
    <property type="entry name" value="Sulfatase"/>
    <property type="match status" value="1"/>
</dbReference>
<dbReference type="Gene3D" id="3.40.720.10">
    <property type="entry name" value="Alkaline Phosphatase, subunit A"/>
    <property type="match status" value="1"/>
</dbReference>
<evidence type="ECO:0000256" key="3">
    <source>
        <dbReference type="ARBA" id="ARBA00022801"/>
    </source>
</evidence>
<name>M5U741_9BACT</name>
<sequence>MLSQFRLCLFTFTWLVIGTLAASATNVVFVISDDQGYGDLACTGNPIIKTPNIDKLASQSSRLSDYHVAPTCSPTRCSLLTGHWTNRTGVWHTIMGRSMLRENEVTIGQMFADAGYETGMFGKWHLGDNFPYRPEDRGFTEVYRHGGGGIGQTPDVWDNAYFDGSYFHNGKIVPAKGFCTDVFFDQANQFITRCAKANKPFFAYISTNAPHKPLHCPKEYTDMYEGQSESIAAFYGMITNIDDNVGKTRQLIDDLGITNDTIFIFTTDNGTASGAKVYNAGMKAGKGSAYDGGHRVPFFLHWPAGGITEQHDVKTLTHAVDIVPTLLEMTGVPKPEGVKFDGLSIADLLDPKKDVEWPERFVISDSQRVRDPIKWRSSAVMSQKFRLINGKQLYAIDVDPGQKNNIAKEHPEVVETMRQFYEEWWADISPSFSQTTEIYLGHKDHPVVSLTAHDWIQKIYPPWHQGSIREASRKNPDPGKLTHKGYWAVKVVRDGKYQISLRRWPVESGAAINASLPPGDDVPGATTPFRVTPGNAINASHAVLRIDGEDLERKPVPAGAEEVSFEAELKEGSYQLAPIFEIPEGELGAYYVVVTSLN</sequence>
<dbReference type="AlphaFoldDB" id="M5U741"/>
<evidence type="ECO:0000256" key="2">
    <source>
        <dbReference type="ARBA" id="ARBA00022723"/>
    </source>
</evidence>
<dbReference type="PANTHER" id="PTHR42693:SF53">
    <property type="entry name" value="ENDO-4-O-SULFATASE"/>
    <property type="match status" value="1"/>
</dbReference>
<evidence type="ECO:0000313" key="8">
    <source>
        <dbReference type="Proteomes" id="UP000011885"/>
    </source>
</evidence>
<dbReference type="InterPro" id="IPR024607">
    <property type="entry name" value="Sulfatase_CS"/>
</dbReference>
<evidence type="ECO:0000259" key="6">
    <source>
        <dbReference type="Pfam" id="PF00884"/>
    </source>
</evidence>